<dbReference type="InterPro" id="IPR001647">
    <property type="entry name" value="HTH_TetR"/>
</dbReference>
<proteinExistence type="predicted"/>
<keyword evidence="3" id="KW-0804">Transcription</keyword>
<keyword evidence="2 4" id="KW-0238">DNA-binding</keyword>
<dbReference type="SUPFAM" id="SSF48498">
    <property type="entry name" value="Tetracyclin repressor-like, C-terminal domain"/>
    <property type="match status" value="1"/>
</dbReference>
<evidence type="ECO:0000256" key="4">
    <source>
        <dbReference type="PROSITE-ProRule" id="PRU00335"/>
    </source>
</evidence>
<dbReference type="Gene3D" id="1.10.357.10">
    <property type="entry name" value="Tetracycline Repressor, domain 2"/>
    <property type="match status" value="1"/>
</dbReference>
<dbReference type="InterPro" id="IPR050109">
    <property type="entry name" value="HTH-type_TetR-like_transc_reg"/>
</dbReference>
<dbReference type="PRINTS" id="PR00455">
    <property type="entry name" value="HTHTETR"/>
</dbReference>
<evidence type="ECO:0000259" key="5">
    <source>
        <dbReference type="PROSITE" id="PS50977"/>
    </source>
</evidence>
<sequence length="196" mass="22920">MDLKRNKREQILEKATELFFARGVADVSMDDIAAAVPAAKMTIYKYFQSKDRLVGAVMERYVREQHEIMNRKIEESPDTLSALASILDYQNMPVVPERFIRESLELYPQIIADLLHYYREHMHDQLRDLIVRGQEEGVIRKELSPHILMVYMQGVTEFFARPDVLAQFHDLRLLGEQFRTMFLYGIAAPNDWSAQP</sequence>
<dbReference type="PROSITE" id="PS50977">
    <property type="entry name" value="HTH_TETR_2"/>
    <property type="match status" value="1"/>
</dbReference>
<evidence type="ECO:0000313" key="6">
    <source>
        <dbReference type="EMBL" id="CAG5088570.1"/>
    </source>
</evidence>
<comment type="caution">
    <text evidence="6">The sequence shown here is derived from an EMBL/GenBank/DDBJ whole genome shotgun (WGS) entry which is preliminary data.</text>
</comment>
<dbReference type="SUPFAM" id="SSF46689">
    <property type="entry name" value="Homeodomain-like"/>
    <property type="match status" value="1"/>
</dbReference>
<dbReference type="PANTHER" id="PTHR30055:SF234">
    <property type="entry name" value="HTH-TYPE TRANSCRIPTIONAL REGULATOR BETI"/>
    <property type="match status" value="1"/>
</dbReference>
<organism evidence="6 7">
    <name type="scientific">Thermobacillus xylanilyticus</name>
    <dbReference type="NCBI Taxonomy" id="76633"/>
    <lineage>
        <taxon>Bacteria</taxon>
        <taxon>Bacillati</taxon>
        <taxon>Bacillota</taxon>
        <taxon>Bacilli</taxon>
        <taxon>Bacillales</taxon>
        <taxon>Paenibacillaceae</taxon>
        <taxon>Thermobacillus</taxon>
    </lineage>
</organism>
<reference evidence="6 7" key="1">
    <citation type="submission" date="2021-04" db="EMBL/GenBank/DDBJ databases">
        <authorList>
            <person name="Rakotoarivonina H."/>
        </authorList>
    </citation>
    <scope>NUCLEOTIDE SEQUENCE [LARGE SCALE GENOMIC DNA]</scope>
    <source>
        <strain evidence="6 7">XE</strain>
    </source>
</reference>
<keyword evidence="7" id="KW-1185">Reference proteome</keyword>
<feature type="domain" description="HTH tetR-type" evidence="5">
    <location>
        <begin position="5"/>
        <end position="65"/>
    </location>
</feature>
<gene>
    <name evidence="6" type="primary">txxe 2613-dhaR</name>
    <name evidence="6" type="ORF">TXXE_12085</name>
</gene>
<dbReference type="InterPro" id="IPR009057">
    <property type="entry name" value="Homeodomain-like_sf"/>
</dbReference>
<keyword evidence="1" id="KW-0805">Transcription regulation</keyword>
<dbReference type="Gene3D" id="1.10.10.60">
    <property type="entry name" value="Homeodomain-like"/>
    <property type="match status" value="1"/>
</dbReference>
<dbReference type="Proteomes" id="UP000681526">
    <property type="component" value="Unassembled WGS sequence"/>
</dbReference>
<accession>A0ABM8V5C4</accession>
<evidence type="ECO:0000313" key="7">
    <source>
        <dbReference type="Proteomes" id="UP000681526"/>
    </source>
</evidence>
<name>A0ABM8V5C4_THEXY</name>
<dbReference type="PANTHER" id="PTHR30055">
    <property type="entry name" value="HTH-TYPE TRANSCRIPTIONAL REGULATOR RUTR"/>
    <property type="match status" value="1"/>
</dbReference>
<dbReference type="InterPro" id="IPR036271">
    <property type="entry name" value="Tet_transcr_reg_TetR-rel_C_sf"/>
</dbReference>
<evidence type="ECO:0000256" key="1">
    <source>
        <dbReference type="ARBA" id="ARBA00023015"/>
    </source>
</evidence>
<dbReference type="EMBL" id="CAJRAY010000057">
    <property type="protein sequence ID" value="CAG5088570.1"/>
    <property type="molecule type" value="Genomic_DNA"/>
</dbReference>
<evidence type="ECO:0000256" key="3">
    <source>
        <dbReference type="ARBA" id="ARBA00023163"/>
    </source>
</evidence>
<dbReference type="Pfam" id="PF00440">
    <property type="entry name" value="TetR_N"/>
    <property type="match status" value="1"/>
</dbReference>
<protein>
    <submittedName>
        <fullName evidence="6">HTH-type transcriptional repressor dhaR</fullName>
    </submittedName>
</protein>
<feature type="DNA-binding region" description="H-T-H motif" evidence="4">
    <location>
        <begin position="28"/>
        <end position="47"/>
    </location>
</feature>
<evidence type="ECO:0000256" key="2">
    <source>
        <dbReference type="ARBA" id="ARBA00023125"/>
    </source>
</evidence>